<comment type="catalytic activity">
    <reaction evidence="1 3 4">
        <text>[protein]-peptidylproline (omega=180) = [protein]-peptidylproline (omega=0)</text>
        <dbReference type="Rhea" id="RHEA:16237"/>
        <dbReference type="Rhea" id="RHEA-COMP:10747"/>
        <dbReference type="Rhea" id="RHEA-COMP:10748"/>
        <dbReference type="ChEBI" id="CHEBI:83833"/>
        <dbReference type="ChEBI" id="CHEBI:83834"/>
        <dbReference type="EC" id="5.2.1.8"/>
    </reaction>
</comment>
<evidence type="ECO:0000256" key="4">
    <source>
        <dbReference type="RuleBase" id="RU003915"/>
    </source>
</evidence>
<organism evidence="6 7">
    <name type="scientific">Salegentibacter flavus</name>
    <dbReference type="NCBI Taxonomy" id="287099"/>
    <lineage>
        <taxon>Bacteria</taxon>
        <taxon>Pseudomonadati</taxon>
        <taxon>Bacteroidota</taxon>
        <taxon>Flavobacteriia</taxon>
        <taxon>Flavobacteriales</taxon>
        <taxon>Flavobacteriaceae</taxon>
        <taxon>Salegentibacter</taxon>
    </lineage>
</organism>
<dbReference type="InterPro" id="IPR046357">
    <property type="entry name" value="PPIase_dom_sf"/>
</dbReference>
<evidence type="ECO:0000313" key="7">
    <source>
        <dbReference type="Proteomes" id="UP000199153"/>
    </source>
</evidence>
<dbReference type="STRING" id="287099.SAMN05660413_02575"/>
<name>A0A1I5BVY7_9FLAO</name>
<evidence type="ECO:0000256" key="3">
    <source>
        <dbReference type="PROSITE-ProRule" id="PRU00277"/>
    </source>
</evidence>
<dbReference type="AlphaFoldDB" id="A0A1I5BVY7"/>
<dbReference type="Gene3D" id="3.10.50.40">
    <property type="match status" value="1"/>
</dbReference>
<dbReference type="InterPro" id="IPR001179">
    <property type="entry name" value="PPIase_FKBP_dom"/>
</dbReference>
<dbReference type="EC" id="5.2.1.8" evidence="4"/>
<dbReference type="PROSITE" id="PS50059">
    <property type="entry name" value="FKBP_PPIASE"/>
    <property type="match status" value="1"/>
</dbReference>
<dbReference type="NCBIfam" id="TIGR03516">
    <property type="entry name" value="ppisom_GldI"/>
    <property type="match status" value="1"/>
</dbReference>
<dbReference type="RefSeq" id="WP_093410400.1">
    <property type="nucleotide sequence ID" value="NZ_FOVL01000017.1"/>
</dbReference>
<dbReference type="InterPro" id="IPR019869">
    <property type="entry name" value="Motility-assoc_PPIase_GldI"/>
</dbReference>
<dbReference type="GO" id="GO:0003755">
    <property type="term" value="F:peptidyl-prolyl cis-trans isomerase activity"/>
    <property type="evidence" value="ECO:0007669"/>
    <property type="project" value="UniProtKB-UniRule"/>
</dbReference>
<proteinExistence type="inferred from homology"/>
<comment type="similarity">
    <text evidence="4">Belongs to the FKBP-type PPIase family.</text>
</comment>
<sequence>MRIALILLTILMLGACKSPEARYPVSQNSGSYIRESVERNRELVAAEEEYIKDLMEEDSATEYLVSNDGFWYYYNKRSTDSSNTEMPEFGDLVKFDYSLSTLDGEPIYEEGEKPTREYAVDQEELFSGLRQGLKLMKEGETVTFLFPSHKAYGYYGDKNKIGTNVPVKAKVTLHDINKNESKNED</sequence>
<dbReference type="EMBL" id="FOVL01000017">
    <property type="protein sequence ID" value="SFN78815.1"/>
    <property type="molecule type" value="Genomic_DNA"/>
</dbReference>
<reference evidence="6 7" key="1">
    <citation type="submission" date="2016-10" db="EMBL/GenBank/DDBJ databases">
        <authorList>
            <person name="de Groot N.N."/>
        </authorList>
    </citation>
    <scope>NUCLEOTIDE SEQUENCE [LARGE SCALE GENOMIC DNA]</scope>
    <source>
        <strain evidence="6 7">DSM 17794</strain>
    </source>
</reference>
<evidence type="ECO:0000313" key="6">
    <source>
        <dbReference type="EMBL" id="SFN78815.1"/>
    </source>
</evidence>
<protein>
    <recommendedName>
        <fullName evidence="4">Peptidyl-prolyl cis-trans isomerase</fullName>
        <ecNumber evidence="4">5.2.1.8</ecNumber>
    </recommendedName>
</protein>
<accession>A0A1I5BVY7</accession>
<dbReference type="OrthoDB" id="1093155at2"/>
<gene>
    <name evidence="6" type="ORF">SAMN05660413_02575</name>
</gene>
<dbReference type="SUPFAM" id="SSF54534">
    <property type="entry name" value="FKBP-like"/>
    <property type="match status" value="1"/>
</dbReference>
<evidence type="ECO:0000256" key="1">
    <source>
        <dbReference type="ARBA" id="ARBA00000971"/>
    </source>
</evidence>
<evidence type="ECO:0000256" key="2">
    <source>
        <dbReference type="ARBA" id="ARBA00023110"/>
    </source>
</evidence>
<feature type="domain" description="PPIase FKBP-type" evidence="5">
    <location>
        <begin position="90"/>
        <end position="177"/>
    </location>
</feature>
<dbReference type="Pfam" id="PF00254">
    <property type="entry name" value="FKBP_C"/>
    <property type="match status" value="1"/>
</dbReference>
<keyword evidence="2 3" id="KW-0697">Rotamase</keyword>
<dbReference type="Proteomes" id="UP000199153">
    <property type="component" value="Unassembled WGS sequence"/>
</dbReference>
<keyword evidence="3 4" id="KW-0413">Isomerase</keyword>
<keyword evidence="7" id="KW-1185">Reference proteome</keyword>
<evidence type="ECO:0000259" key="5">
    <source>
        <dbReference type="PROSITE" id="PS50059"/>
    </source>
</evidence>
<dbReference type="PROSITE" id="PS51257">
    <property type="entry name" value="PROKAR_LIPOPROTEIN"/>
    <property type="match status" value="1"/>
</dbReference>